<evidence type="ECO:0000256" key="9">
    <source>
        <dbReference type="ARBA" id="ARBA00023004"/>
    </source>
</evidence>
<evidence type="ECO:0000256" key="7">
    <source>
        <dbReference type="ARBA" id="ARBA00022723"/>
    </source>
</evidence>
<dbReference type="EMBL" id="OU895877">
    <property type="protein sequence ID" value="CAG9799045.1"/>
    <property type="molecule type" value="Genomic_DNA"/>
</dbReference>
<evidence type="ECO:0000256" key="2">
    <source>
        <dbReference type="ARBA" id="ARBA00003690"/>
    </source>
</evidence>
<dbReference type="FunFam" id="1.10.630.10:FF:000006">
    <property type="entry name" value="Cytochrome P450 302a1, mitochondrial"/>
    <property type="match status" value="1"/>
</dbReference>
<dbReference type="GO" id="GO:0016705">
    <property type="term" value="F:oxidoreductase activity, acting on paired donors, with incorporation or reduction of molecular oxygen"/>
    <property type="evidence" value="ECO:0007669"/>
    <property type="project" value="InterPro"/>
</dbReference>
<dbReference type="InterPro" id="IPR001128">
    <property type="entry name" value="Cyt_P450"/>
</dbReference>
<comment type="function">
    <text evidence="2">May be involved in the metabolism of insect hormones and in the breakdown of synthetic insecticides.</text>
</comment>
<comment type="similarity">
    <text evidence="5 12">Belongs to the cytochrome P450 family.</text>
</comment>
<evidence type="ECO:0000256" key="1">
    <source>
        <dbReference type="ARBA" id="ARBA00001971"/>
    </source>
</evidence>
<evidence type="ECO:0000256" key="11">
    <source>
        <dbReference type="PIRSR" id="PIRSR602403-1"/>
    </source>
</evidence>
<dbReference type="PANTHER" id="PTHR24279:SF120">
    <property type="entry name" value="CYTOCHROME P450"/>
    <property type="match status" value="1"/>
</dbReference>
<dbReference type="InterPro" id="IPR050479">
    <property type="entry name" value="CYP11_CYP27_families"/>
</dbReference>
<feature type="binding site" description="axial binding residue" evidence="11">
    <location>
        <position position="462"/>
    </location>
    <ligand>
        <name>heme</name>
        <dbReference type="ChEBI" id="CHEBI:30413"/>
    </ligand>
    <ligandPart>
        <name>Fe</name>
        <dbReference type="ChEBI" id="CHEBI:18248"/>
    </ligandPart>
</feature>
<comment type="cofactor">
    <cofactor evidence="1 11">
        <name>heme</name>
        <dbReference type="ChEBI" id="CHEBI:30413"/>
    </cofactor>
</comment>
<evidence type="ECO:0000256" key="12">
    <source>
        <dbReference type="RuleBase" id="RU000461"/>
    </source>
</evidence>
<evidence type="ECO:0000256" key="10">
    <source>
        <dbReference type="ARBA" id="ARBA00023033"/>
    </source>
</evidence>
<keyword evidence="7 11" id="KW-0479">Metal-binding</keyword>
<dbReference type="InterPro" id="IPR036396">
    <property type="entry name" value="Cyt_P450_sf"/>
</dbReference>
<dbReference type="OrthoDB" id="3945418at2759"/>
<dbReference type="SUPFAM" id="SSF48264">
    <property type="entry name" value="Cytochrome P450"/>
    <property type="match status" value="1"/>
</dbReference>
<keyword evidence="8 12" id="KW-0560">Oxidoreductase</keyword>
<dbReference type="PROSITE" id="PS00086">
    <property type="entry name" value="CYTOCHROME_P450"/>
    <property type="match status" value="1"/>
</dbReference>
<evidence type="ECO:0000313" key="13">
    <source>
        <dbReference type="EMBL" id="CAG9799045.1"/>
    </source>
</evidence>
<reference evidence="13" key="1">
    <citation type="submission" date="2022-01" db="EMBL/GenBank/DDBJ databases">
        <authorList>
            <person name="King R."/>
        </authorList>
    </citation>
    <scope>NUCLEOTIDE SEQUENCE</scope>
</reference>
<evidence type="ECO:0000256" key="3">
    <source>
        <dbReference type="ARBA" id="ARBA00004174"/>
    </source>
</evidence>
<organism evidence="13 14">
    <name type="scientific">Chironomus riparius</name>
    <dbReference type="NCBI Taxonomy" id="315576"/>
    <lineage>
        <taxon>Eukaryota</taxon>
        <taxon>Metazoa</taxon>
        <taxon>Ecdysozoa</taxon>
        <taxon>Arthropoda</taxon>
        <taxon>Hexapoda</taxon>
        <taxon>Insecta</taxon>
        <taxon>Pterygota</taxon>
        <taxon>Neoptera</taxon>
        <taxon>Endopterygota</taxon>
        <taxon>Diptera</taxon>
        <taxon>Nematocera</taxon>
        <taxon>Chironomoidea</taxon>
        <taxon>Chironomidae</taxon>
        <taxon>Chironominae</taxon>
        <taxon>Chironomus</taxon>
    </lineage>
</organism>
<dbReference type="GO" id="GO:0020037">
    <property type="term" value="F:heme binding"/>
    <property type="evidence" value="ECO:0007669"/>
    <property type="project" value="InterPro"/>
</dbReference>
<dbReference type="GO" id="GO:0005506">
    <property type="term" value="F:iron ion binding"/>
    <property type="evidence" value="ECO:0007669"/>
    <property type="project" value="InterPro"/>
</dbReference>
<keyword evidence="6 11" id="KW-0349">Heme</keyword>
<dbReference type="Gene3D" id="1.10.630.10">
    <property type="entry name" value="Cytochrome P450"/>
    <property type="match status" value="1"/>
</dbReference>
<dbReference type="PRINTS" id="PR00385">
    <property type="entry name" value="P450"/>
</dbReference>
<accession>A0A9N9RKT6</accession>
<proteinExistence type="inferred from homology"/>
<dbReference type="Proteomes" id="UP001153620">
    <property type="component" value="Chromosome 1"/>
</dbReference>
<dbReference type="InterPro" id="IPR002403">
    <property type="entry name" value="Cyt_P450_E_grp-IV"/>
</dbReference>
<evidence type="ECO:0000256" key="5">
    <source>
        <dbReference type="ARBA" id="ARBA00010617"/>
    </source>
</evidence>
<comment type="subcellular location">
    <subcellularLocation>
        <location evidence="4">Endoplasmic reticulum membrane</location>
        <topology evidence="4">Peripheral membrane protein</topology>
    </subcellularLocation>
    <subcellularLocation>
        <location evidence="3">Microsome membrane</location>
        <topology evidence="3">Peripheral membrane protein</topology>
    </subcellularLocation>
</comment>
<keyword evidence="9 11" id="KW-0408">Iron</keyword>
<evidence type="ECO:0000256" key="6">
    <source>
        <dbReference type="ARBA" id="ARBA00022617"/>
    </source>
</evidence>
<dbReference type="InterPro" id="IPR017972">
    <property type="entry name" value="Cyt_P450_CS"/>
</dbReference>
<gene>
    <name evidence="13" type="ORF">CHIRRI_LOCUS2020</name>
</gene>
<evidence type="ECO:0000256" key="8">
    <source>
        <dbReference type="ARBA" id="ARBA00023002"/>
    </source>
</evidence>
<keyword evidence="14" id="KW-1185">Reference proteome</keyword>
<dbReference type="Pfam" id="PF00067">
    <property type="entry name" value="p450"/>
    <property type="match status" value="1"/>
</dbReference>
<protein>
    <recommendedName>
        <fullName evidence="15">Cytochrome P450</fullName>
    </recommendedName>
</protein>
<dbReference type="CDD" id="cd11054">
    <property type="entry name" value="CYP24A1-like"/>
    <property type="match status" value="1"/>
</dbReference>
<evidence type="ECO:0000313" key="14">
    <source>
        <dbReference type="Proteomes" id="UP001153620"/>
    </source>
</evidence>
<dbReference type="PRINTS" id="PR00465">
    <property type="entry name" value="EP450IV"/>
</dbReference>
<keyword evidence="10 12" id="KW-0503">Monooxygenase</keyword>
<reference evidence="13" key="2">
    <citation type="submission" date="2022-10" db="EMBL/GenBank/DDBJ databases">
        <authorList>
            <consortium name="ENA_rothamsted_submissions"/>
            <consortium name="culmorum"/>
            <person name="King R."/>
        </authorList>
    </citation>
    <scope>NUCLEOTIDE SEQUENCE</scope>
</reference>
<dbReference type="PANTHER" id="PTHR24279">
    <property type="entry name" value="CYTOCHROME P450"/>
    <property type="match status" value="1"/>
</dbReference>
<evidence type="ECO:0000256" key="4">
    <source>
        <dbReference type="ARBA" id="ARBA00004406"/>
    </source>
</evidence>
<dbReference type="AlphaFoldDB" id="A0A9N9RKT6"/>
<name>A0A9N9RKT6_9DIPT</name>
<dbReference type="GO" id="GO:0005789">
    <property type="term" value="C:endoplasmic reticulum membrane"/>
    <property type="evidence" value="ECO:0007669"/>
    <property type="project" value="UniProtKB-SubCell"/>
</dbReference>
<evidence type="ECO:0008006" key="15">
    <source>
        <dbReference type="Google" id="ProtNLM"/>
    </source>
</evidence>
<dbReference type="GO" id="GO:0004497">
    <property type="term" value="F:monooxygenase activity"/>
    <property type="evidence" value="ECO:0007669"/>
    <property type="project" value="UniProtKB-KW"/>
</dbReference>
<sequence length="513" mass="60007">MNPIYRKCHRISFVNYFRNTSTMPLKNDIVSHHVIKNAKKFVDIPRMKRWEIVLRFLPKGKYYGLGLNEMHRMINEEYGNIVKMPSLFGKPEMIFSYNDSDNETILRNESKKPYRYSFEPMKYFREKIRPDVYGGEYGSIASEHGDRWYKIRTLVNPVMLQPKMVQRYTASINDITLDFINYILTRDISNQMSNRDLNLWSLESIANITLDRRLGLFNNNTNGDVAAEKMIDLIRRFFIMCVDFEVSPSIWKYYHTKAFKEYINVNNDLLNIVMNYIEATIEETRENKAGKVENVNGIFQQLLKIDKRVAIIMAVDSMIAGIDTTASAITGILYCLAKNPEKQEKLREEILKTILTSELNAKSLSNLPYLRACIKEGMRLYPPVSGTSRKTDVDLTLSNYFIPKGTYVVTWPQLFYRLENIFPHSNKYLPERWIKSKEQKCPQLNQSTKFHFLPFGHGVRSCVGRRFANIEMEILLINLLRRFKIEWNGDDLQIRSAFVNIPSGNVNFTLSKL</sequence>